<name>V8G8X4_9BURK</name>
<evidence type="ECO:0000256" key="6">
    <source>
        <dbReference type="ARBA" id="ARBA00022989"/>
    </source>
</evidence>
<keyword evidence="11" id="KW-1185">Reference proteome</keyword>
<comment type="subcellular location">
    <subcellularLocation>
        <location evidence="1">Cell inner membrane</location>
        <topology evidence="1">Multi-pass membrane protein</topology>
    </subcellularLocation>
    <subcellularLocation>
        <location evidence="8">Cell membrane</location>
        <topology evidence="8">Multi-pass membrane protein</topology>
    </subcellularLocation>
</comment>
<comment type="caution">
    <text evidence="10">The sequence shown here is derived from an EMBL/GenBank/DDBJ whole genome shotgun (WGS) entry which is preliminary data.</text>
</comment>
<evidence type="ECO:0000256" key="8">
    <source>
        <dbReference type="RuleBase" id="RU363032"/>
    </source>
</evidence>
<feature type="transmembrane region" description="Helical" evidence="8">
    <location>
        <begin position="155"/>
        <end position="178"/>
    </location>
</feature>
<organism evidence="10 11">
    <name type="scientific">Pelistega indica</name>
    <dbReference type="NCBI Taxonomy" id="1414851"/>
    <lineage>
        <taxon>Bacteria</taxon>
        <taxon>Pseudomonadati</taxon>
        <taxon>Pseudomonadota</taxon>
        <taxon>Betaproteobacteria</taxon>
        <taxon>Burkholderiales</taxon>
        <taxon>Alcaligenaceae</taxon>
        <taxon>Pelistega</taxon>
    </lineage>
</organism>
<dbReference type="AlphaFoldDB" id="V8G8X4"/>
<dbReference type="Gene3D" id="1.10.3720.10">
    <property type="entry name" value="MetI-like"/>
    <property type="match status" value="2"/>
</dbReference>
<dbReference type="GO" id="GO:0055085">
    <property type="term" value="P:transmembrane transport"/>
    <property type="evidence" value="ECO:0007669"/>
    <property type="project" value="InterPro"/>
</dbReference>
<dbReference type="SUPFAM" id="SSF161098">
    <property type="entry name" value="MetI-like"/>
    <property type="match status" value="2"/>
</dbReference>
<gene>
    <name evidence="10" type="ORF">V757_03815</name>
</gene>
<evidence type="ECO:0000256" key="3">
    <source>
        <dbReference type="ARBA" id="ARBA00022475"/>
    </source>
</evidence>
<protein>
    <submittedName>
        <fullName evidence="10">Iron ABC transporter permease</fullName>
    </submittedName>
</protein>
<comment type="similarity">
    <text evidence="8">Belongs to the binding-protein-dependent transport system permease family.</text>
</comment>
<feature type="transmembrane region" description="Helical" evidence="8">
    <location>
        <begin position="387"/>
        <end position="406"/>
    </location>
</feature>
<evidence type="ECO:0000313" key="10">
    <source>
        <dbReference type="EMBL" id="ETD72541.1"/>
    </source>
</evidence>
<feature type="transmembrane region" description="Helical" evidence="8">
    <location>
        <begin position="344"/>
        <end position="367"/>
    </location>
</feature>
<evidence type="ECO:0000256" key="7">
    <source>
        <dbReference type="ARBA" id="ARBA00023136"/>
    </source>
</evidence>
<dbReference type="CDD" id="cd06261">
    <property type="entry name" value="TM_PBP2"/>
    <property type="match status" value="2"/>
</dbReference>
<dbReference type="EMBL" id="AYSV01000063">
    <property type="protein sequence ID" value="ETD72541.1"/>
    <property type="molecule type" value="Genomic_DNA"/>
</dbReference>
<evidence type="ECO:0000256" key="4">
    <source>
        <dbReference type="ARBA" id="ARBA00022519"/>
    </source>
</evidence>
<evidence type="ECO:0000256" key="1">
    <source>
        <dbReference type="ARBA" id="ARBA00004429"/>
    </source>
</evidence>
<evidence type="ECO:0000256" key="5">
    <source>
        <dbReference type="ARBA" id="ARBA00022692"/>
    </source>
</evidence>
<proteinExistence type="inferred from homology"/>
<dbReference type="Proteomes" id="UP000018766">
    <property type="component" value="Unassembled WGS sequence"/>
</dbReference>
<dbReference type="PROSITE" id="PS50928">
    <property type="entry name" value="ABC_TM1"/>
    <property type="match status" value="2"/>
</dbReference>
<dbReference type="Pfam" id="PF00528">
    <property type="entry name" value="BPD_transp_1"/>
    <property type="match status" value="1"/>
</dbReference>
<sequence>MSLFFKLKMLKNMSRKLLNTLSPRKVLSYIVALCVIAPVLSLLTIALTGNLAHWDNLLHYVIPEVSLNTLQLLVGVAIIVSLLGAGSAWITSAYDFPSKKILLWALLLPLAIPTYIMAFAYLDLLHPLGPIQTTIRDILNISSPREFRLPDIRGIWGAIFIMGLALYPYVYLSTRIMFISQPMNLIEAARTLGYSHREAFYYIIIPMARPALAVGISLALMETLNDIGASEFLGVRTLTVAIYNEWVTRSNLTGAAQIAIIMLLIVSLLLYIEKNSRLHHRYANTQKLKPISPQKITGYKAVILMILCWIPVVCGFLLPVLYLLSETTKRWQGFKQLSANLLSSTFNTVLLASIATLFTVLLGIFIVWVQRMNSRNQHYSLSKINSFGYAIPGTILAIGLLSPFVIMDNFIDWILNIFFYVPSQLYIMGSIAGLVIAYCIRFLAISIGSIESGYARIPLSLDNAASTLGYNSYQIFGYIHLPLLKSAIGVSSLLVFVDAMKELSATLLLRPLNFETLSTLLYAEAARGTYEDGAIAALLIVVVGILPVIILAKTQHSQA</sequence>
<keyword evidence="7 8" id="KW-0472">Membrane</keyword>
<dbReference type="PATRIC" id="fig|1414851.3.peg.763"/>
<feature type="transmembrane region" description="Helical" evidence="8">
    <location>
        <begin position="301"/>
        <end position="324"/>
    </location>
</feature>
<feature type="transmembrane region" description="Helical" evidence="8">
    <location>
        <begin position="72"/>
        <end position="94"/>
    </location>
</feature>
<feature type="domain" description="ABC transmembrane type-1" evidence="9">
    <location>
        <begin position="66"/>
        <end position="270"/>
    </location>
</feature>
<evidence type="ECO:0000313" key="11">
    <source>
        <dbReference type="Proteomes" id="UP000018766"/>
    </source>
</evidence>
<dbReference type="PANTHER" id="PTHR43357">
    <property type="entry name" value="INNER MEMBRANE ABC TRANSPORTER PERMEASE PROTEIN YDCV"/>
    <property type="match status" value="1"/>
</dbReference>
<dbReference type="InterPro" id="IPR035906">
    <property type="entry name" value="MetI-like_sf"/>
</dbReference>
<dbReference type="PANTHER" id="PTHR43357:SF3">
    <property type="entry name" value="FE(3+)-TRANSPORT SYSTEM PERMEASE PROTEIN FBPB 2"/>
    <property type="match status" value="1"/>
</dbReference>
<feature type="transmembrane region" description="Helical" evidence="8">
    <location>
        <begin position="475"/>
        <end position="497"/>
    </location>
</feature>
<accession>V8G8X4</accession>
<reference evidence="10 11" key="1">
    <citation type="submission" date="2013-11" db="EMBL/GenBank/DDBJ databases">
        <title>Genomic analysis of Pelistega sp. HM-7.</title>
        <authorList>
            <person name="Kumbhare S.V."/>
            <person name="Shetty S.A."/>
            <person name="Sharma O."/>
            <person name="Dhotre D.P."/>
        </authorList>
    </citation>
    <scope>NUCLEOTIDE SEQUENCE [LARGE SCALE GENOMIC DNA]</scope>
    <source>
        <strain evidence="10 11">HM-7</strain>
    </source>
</reference>
<evidence type="ECO:0000259" key="9">
    <source>
        <dbReference type="PROSITE" id="PS50928"/>
    </source>
</evidence>
<keyword evidence="4" id="KW-0997">Cell inner membrane</keyword>
<dbReference type="InterPro" id="IPR000515">
    <property type="entry name" value="MetI-like"/>
</dbReference>
<feature type="transmembrane region" description="Helical" evidence="8">
    <location>
        <begin position="199"/>
        <end position="221"/>
    </location>
</feature>
<keyword evidence="5 8" id="KW-0812">Transmembrane</keyword>
<keyword evidence="3" id="KW-1003">Cell membrane</keyword>
<evidence type="ECO:0000256" key="2">
    <source>
        <dbReference type="ARBA" id="ARBA00022448"/>
    </source>
</evidence>
<feature type="transmembrane region" description="Helical" evidence="8">
    <location>
        <begin position="254"/>
        <end position="272"/>
    </location>
</feature>
<feature type="domain" description="ABC transmembrane type-1" evidence="9">
    <location>
        <begin position="345"/>
        <end position="551"/>
    </location>
</feature>
<dbReference type="GO" id="GO:0005886">
    <property type="term" value="C:plasma membrane"/>
    <property type="evidence" value="ECO:0007669"/>
    <property type="project" value="UniProtKB-SubCell"/>
</dbReference>
<feature type="transmembrane region" description="Helical" evidence="8">
    <location>
        <begin position="101"/>
        <end position="122"/>
    </location>
</feature>
<keyword evidence="2 8" id="KW-0813">Transport</keyword>
<feature type="transmembrane region" description="Helical" evidence="8">
    <location>
        <begin position="534"/>
        <end position="552"/>
    </location>
</feature>
<keyword evidence="6 8" id="KW-1133">Transmembrane helix</keyword>
<feature type="transmembrane region" description="Helical" evidence="8">
    <location>
        <begin position="426"/>
        <end position="454"/>
    </location>
</feature>